<protein>
    <submittedName>
        <fullName evidence="8">Uncharacterized protein</fullName>
    </submittedName>
</protein>
<dbReference type="PANTHER" id="PTHR23294">
    <property type="entry name" value="ET TRANSLATION PRODUCT-RELATED"/>
    <property type="match status" value="1"/>
</dbReference>
<evidence type="ECO:0000256" key="5">
    <source>
        <dbReference type="ARBA" id="ARBA00023136"/>
    </source>
</evidence>
<accession>A0A914DV02</accession>
<evidence type="ECO:0000313" key="8">
    <source>
        <dbReference type="WBParaSite" id="ACRNAN_scaffold3815.g26265.t2"/>
    </source>
</evidence>
<feature type="transmembrane region" description="Helical" evidence="6">
    <location>
        <begin position="175"/>
        <end position="199"/>
    </location>
</feature>
<name>A0A914DV02_9BILA</name>
<keyword evidence="3 6" id="KW-0812">Transmembrane</keyword>
<dbReference type="SUPFAM" id="SSF103473">
    <property type="entry name" value="MFS general substrate transporter"/>
    <property type="match status" value="1"/>
</dbReference>
<feature type="transmembrane region" description="Helical" evidence="6">
    <location>
        <begin position="98"/>
        <end position="116"/>
    </location>
</feature>
<keyword evidence="4 6" id="KW-1133">Transmembrane helix</keyword>
<dbReference type="Proteomes" id="UP000887540">
    <property type="component" value="Unplaced"/>
</dbReference>
<feature type="transmembrane region" description="Helical" evidence="6">
    <location>
        <begin position="136"/>
        <end position="154"/>
    </location>
</feature>
<dbReference type="PANTHER" id="PTHR23294:SF3">
    <property type="entry name" value="UNC93-LIKE PROTEIN MFSD11"/>
    <property type="match status" value="1"/>
</dbReference>
<dbReference type="GO" id="GO:0016020">
    <property type="term" value="C:membrane"/>
    <property type="evidence" value="ECO:0007669"/>
    <property type="project" value="UniProtKB-SubCell"/>
</dbReference>
<feature type="transmembrane region" description="Helical" evidence="6">
    <location>
        <begin position="67"/>
        <end position="86"/>
    </location>
</feature>
<dbReference type="AlphaFoldDB" id="A0A914DV02"/>
<dbReference type="Pfam" id="PF05978">
    <property type="entry name" value="UNC-93"/>
    <property type="match status" value="1"/>
</dbReference>
<keyword evidence="7" id="KW-1185">Reference proteome</keyword>
<evidence type="ECO:0000313" key="7">
    <source>
        <dbReference type="Proteomes" id="UP000887540"/>
    </source>
</evidence>
<reference evidence="8" key="1">
    <citation type="submission" date="2022-11" db="UniProtKB">
        <authorList>
            <consortium name="WormBaseParasite"/>
        </authorList>
    </citation>
    <scope>IDENTIFICATION</scope>
</reference>
<proteinExistence type="inferred from homology"/>
<evidence type="ECO:0000256" key="3">
    <source>
        <dbReference type="ARBA" id="ARBA00022692"/>
    </source>
</evidence>
<organism evidence="7 8">
    <name type="scientific">Acrobeloides nanus</name>
    <dbReference type="NCBI Taxonomy" id="290746"/>
    <lineage>
        <taxon>Eukaryota</taxon>
        <taxon>Metazoa</taxon>
        <taxon>Ecdysozoa</taxon>
        <taxon>Nematoda</taxon>
        <taxon>Chromadorea</taxon>
        <taxon>Rhabditida</taxon>
        <taxon>Tylenchina</taxon>
        <taxon>Cephalobomorpha</taxon>
        <taxon>Cephaloboidea</taxon>
        <taxon>Cephalobidae</taxon>
        <taxon>Acrobeloides</taxon>
    </lineage>
</organism>
<dbReference type="WBParaSite" id="ACRNAN_scaffold3815.g26265.t2">
    <property type="protein sequence ID" value="ACRNAN_scaffold3815.g26265.t2"/>
    <property type="gene ID" value="ACRNAN_scaffold3815.g26265"/>
</dbReference>
<evidence type="ECO:0000256" key="1">
    <source>
        <dbReference type="ARBA" id="ARBA00004141"/>
    </source>
</evidence>
<keyword evidence="5 6" id="KW-0472">Membrane</keyword>
<dbReference type="InterPro" id="IPR036259">
    <property type="entry name" value="MFS_trans_sf"/>
</dbReference>
<evidence type="ECO:0000256" key="2">
    <source>
        <dbReference type="ARBA" id="ARBA00009172"/>
    </source>
</evidence>
<feature type="transmembrane region" description="Helical" evidence="6">
    <location>
        <begin position="20"/>
        <end position="47"/>
    </location>
</feature>
<dbReference type="InterPro" id="IPR010291">
    <property type="entry name" value="Ion_channel_UNC-93"/>
</dbReference>
<evidence type="ECO:0000256" key="4">
    <source>
        <dbReference type="ARBA" id="ARBA00022989"/>
    </source>
</evidence>
<comment type="subcellular location">
    <subcellularLocation>
        <location evidence="1">Membrane</location>
        <topology evidence="1">Multi-pass membrane protein</topology>
    </subcellularLocation>
</comment>
<sequence>MLGEIDKPKLSTKEMLKSTLSVFLMKDMILLSITSAYIGIQWCFWLSVFPTCVAFTKTLGNENDKPVMLALCVIFQGIGQVGACIYMSMKLPKLRPKILTTVAIFIQLLMFGLVFLMFPKMSSLDNTYDESIIKPIVPLTYVIPFFLGIGDVMLKSPMYTLIIRKLPGKSAEAFALFNFYQSLTCSTAFFYSTSLNLYWQLEPKALVSLFK</sequence>
<evidence type="ECO:0000256" key="6">
    <source>
        <dbReference type="SAM" id="Phobius"/>
    </source>
</evidence>
<dbReference type="Gene3D" id="1.20.1250.20">
    <property type="entry name" value="MFS general substrate transporter like domains"/>
    <property type="match status" value="1"/>
</dbReference>
<comment type="similarity">
    <text evidence="2">Belongs to the unc-93 family.</text>
</comment>
<dbReference type="InterPro" id="IPR051617">
    <property type="entry name" value="UNC-93-like_regulator"/>
</dbReference>